<dbReference type="InterPro" id="IPR041468">
    <property type="entry name" value="HTH_ParB/Spo0J"/>
</dbReference>
<dbReference type="Pfam" id="PF23552">
    <property type="entry name" value="ParB_C"/>
    <property type="match status" value="1"/>
</dbReference>
<comment type="similarity">
    <text evidence="1">Belongs to the ParB family.</text>
</comment>
<dbReference type="InterPro" id="IPR003115">
    <property type="entry name" value="ParB_N"/>
</dbReference>
<evidence type="ECO:0000259" key="6">
    <source>
        <dbReference type="SMART" id="SM00470"/>
    </source>
</evidence>
<gene>
    <name evidence="7" type="ORF">NUTIK01_21750</name>
</gene>
<dbReference type="InterPro" id="IPR036086">
    <property type="entry name" value="ParB/Sulfiredoxin_sf"/>
</dbReference>
<dbReference type="RefSeq" id="WP_317975085.1">
    <property type="nucleotide sequence ID" value="NZ_BTFW01000001.1"/>
</dbReference>
<dbReference type="PANTHER" id="PTHR33375">
    <property type="entry name" value="CHROMOSOME-PARTITIONING PROTEIN PARB-RELATED"/>
    <property type="match status" value="1"/>
</dbReference>
<evidence type="ECO:0000256" key="4">
    <source>
        <dbReference type="ARBA" id="ARBA00025472"/>
    </source>
</evidence>
<proteinExistence type="inferred from homology"/>
<reference evidence="7 8" key="1">
    <citation type="submission" date="2023-06" db="EMBL/GenBank/DDBJ databases">
        <title>Draft genome sequence of Novosphingobium sp. strain IK01.</title>
        <authorList>
            <person name="Hatamoto M."/>
            <person name="Ikarashi T."/>
            <person name="Yamaguchi T."/>
        </authorList>
    </citation>
    <scope>NUCLEOTIDE SEQUENCE [LARGE SCALE GENOMIC DNA]</scope>
    <source>
        <strain evidence="7 8">IK01</strain>
    </source>
</reference>
<evidence type="ECO:0000256" key="3">
    <source>
        <dbReference type="ARBA" id="ARBA00023125"/>
    </source>
</evidence>
<comment type="caution">
    <text evidence="7">The sequence shown here is derived from an EMBL/GenBank/DDBJ whole genome shotgun (WGS) entry which is preliminary data.</text>
</comment>
<dbReference type="SUPFAM" id="SSF110849">
    <property type="entry name" value="ParB/Sulfiredoxin"/>
    <property type="match status" value="1"/>
</dbReference>
<feature type="domain" description="ParB-like N-terminal" evidence="6">
    <location>
        <begin position="79"/>
        <end position="169"/>
    </location>
</feature>
<feature type="region of interest" description="Disordered" evidence="5">
    <location>
        <begin position="262"/>
        <end position="287"/>
    </location>
</feature>
<dbReference type="Gene3D" id="3.90.1530.30">
    <property type="match status" value="1"/>
</dbReference>
<keyword evidence="3" id="KW-0238">DNA-binding</keyword>
<name>A0ABQ6P804_9SPHN</name>
<dbReference type="NCBIfam" id="TIGR00180">
    <property type="entry name" value="parB_part"/>
    <property type="match status" value="1"/>
</dbReference>
<dbReference type="Pfam" id="PF17762">
    <property type="entry name" value="HTH_ParB"/>
    <property type="match status" value="1"/>
</dbReference>
<evidence type="ECO:0000313" key="8">
    <source>
        <dbReference type="Proteomes" id="UP001187221"/>
    </source>
</evidence>
<dbReference type="Proteomes" id="UP001187221">
    <property type="component" value="Unassembled WGS sequence"/>
</dbReference>
<organism evidence="7 8">
    <name type="scientific">Novosphingobium pituita</name>
    <dbReference type="NCBI Taxonomy" id="3056842"/>
    <lineage>
        <taxon>Bacteria</taxon>
        <taxon>Pseudomonadati</taxon>
        <taxon>Pseudomonadota</taxon>
        <taxon>Alphaproteobacteria</taxon>
        <taxon>Sphingomonadales</taxon>
        <taxon>Sphingomonadaceae</taxon>
        <taxon>Novosphingobium</taxon>
    </lineage>
</organism>
<dbReference type="Pfam" id="PF02195">
    <property type="entry name" value="ParB_N"/>
    <property type="match status" value="1"/>
</dbReference>
<evidence type="ECO:0000313" key="7">
    <source>
        <dbReference type="EMBL" id="GMM61398.1"/>
    </source>
</evidence>
<protein>
    <submittedName>
        <fullName evidence="7">ParB/RepB/Spo0J family partition protein</fullName>
    </submittedName>
</protein>
<comment type="function">
    <text evidence="4">Involved in chromosome partition. Localize to both poles of the predivisional cell following completion of DNA replication. Binds to the DNA origin of replication.</text>
</comment>
<sequence>MSGEGGSGGAVKAPKRAALGRGLGALLGETRREEALVRPAPAPVAAPAAGGVATMAPVASSAVAAGPTVVATSASTGIAMLPVAEIEPHPDQPRRHFDEEALDELAQSIAARGVIQPVIVRPHGPGRYQLVAGERRWRAAQRARIHEIPAIVRQLDEREVTALALIENLQREDLNPVEEARAYQRLSETEGLTQQEIARFVDKSRSHVANLMRMLVLPEDVLDMVQREELSMGHARALVSVPDPLPLAKDIVGKGLSVRDAERMAKRATRPETAPRRARAERDPSDSADIAAVQAHVEEFLGLKVTISADADPRTGSVVIRYKTLDQLDLICQRLTGGAI</sequence>
<keyword evidence="8" id="KW-1185">Reference proteome</keyword>
<dbReference type="PANTHER" id="PTHR33375:SF1">
    <property type="entry name" value="CHROMOSOME-PARTITIONING PROTEIN PARB-RELATED"/>
    <property type="match status" value="1"/>
</dbReference>
<dbReference type="EMBL" id="BTFW01000001">
    <property type="protein sequence ID" value="GMM61398.1"/>
    <property type="molecule type" value="Genomic_DNA"/>
</dbReference>
<evidence type="ECO:0000256" key="1">
    <source>
        <dbReference type="ARBA" id="ARBA00006295"/>
    </source>
</evidence>
<evidence type="ECO:0000256" key="2">
    <source>
        <dbReference type="ARBA" id="ARBA00022829"/>
    </source>
</evidence>
<evidence type="ECO:0000256" key="5">
    <source>
        <dbReference type="SAM" id="MobiDB-lite"/>
    </source>
</evidence>
<dbReference type="InterPro" id="IPR057240">
    <property type="entry name" value="ParB_dimer_C"/>
</dbReference>
<dbReference type="InterPro" id="IPR004437">
    <property type="entry name" value="ParB/RepB/Spo0J"/>
</dbReference>
<dbReference type="CDD" id="cd16393">
    <property type="entry name" value="SPO0J_N"/>
    <property type="match status" value="1"/>
</dbReference>
<dbReference type="InterPro" id="IPR050336">
    <property type="entry name" value="Chromosome_partition/occlusion"/>
</dbReference>
<dbReference type="SMART" id="SM00470">
    <property type="entry name" value="ParB"/>
    <property type="match status" value="1"/>
</dbReference>
<accession>A0ABQ6P804</accession>
<keyword evidence="2" id="KW-0159">Chromosome partition</keyword>
<dbReference type="Gene3D" id="1.10.10.2830">
    <property type="match status" value="1"/>
</dbReference>
<feature type="compositionally biased region" description="Basic and acidic residues" evidence="5">
    <location>
        <begin position="262"/>
        <end position="285"/>
    </location>
</feature>